<gene>
    <name evidence="3" type="ORF">SAMN04488044_0114</name>
</gene>
<feature type="compositionally biased region" description="Basic and acidic residues" evidence="1">
    <location>
        <begin position="213"/>
        <end position="223"/>
    </location>
</feature>
<dbReference type="GO" id="GO:0016757">
    <property type="term" value="F:glycosyltransferase activity"/>
    <property type="evidence" value="ECO:0007669"/>
    <property type="project" value="InterPro"/>
</dbReference>
<keyword evidence="4" id="KW-1185">Reference proteome</keyword>
<dbReference type="InterPro" id="IPR001296">
    <property type="entry name" value="Glyco_trans_1"/>
</dbReference>
<organism evidence="3 4">
    <name type="scientific">Cognatishimia maritima</name>
    <dbReference type="NCBI Taxonomy" id="870908"/>
    <lineage>
        <taxon>Bacteria</taxon>
        <taxon>Pseudomonadati</taxon>
        <taxon>Pseudomonadota</taxon>
        <taxon>Alphaproteobacteria</taxon>
        <taxon>Rhodobacterales</taxon>
        <taxon>Paracoccaceae</taxon>
        <taxon>Cognatishimia</taxon>
    </lineage>
</organism>
<feature type="region of interest" description="Disordered" evidence="1">
    <location>
        <begin position="204"/>
        <end position="226"/>
    </location>
</feature>
<dbReference type="Pfam" id="PF00534">
    <property type="entry name" value="Glycos_transf_1"/>
    <property type="match status" value="1"/>
</dbReference>
<protein>
    <submittedName>
        <fullName evidence="3">Glycosyl transferases group 1</fullName>
    </submittedName>
</protein>
<dbReference type="AlphaFoldDB" id="A0A1M5WFV0"/>
<dbReference type="Proteomes" id="UP000184211">
    <property type="component" value="Unassembled WGS sequence"/>
</dbReference>
<evidence type="ECO:0000313" key="3">
    <source>
        <dbReference type="EMBL" id="SHH86330.1"/>
    </source>
</evidence>
<keyword evidence="3" id="KW-0808">Transferase</keyword>
<dbReference type="CDD" id="cd03801">
    <property type="entry name" value="GT4_PimA-like"/>
    <property type="match status" value="1"/>
</dbReference>
<dbReference type="STRING" id="870908.SAMN04488044_0114"/>
<reference evidence="4" key="1">
    <citation type="submission" date="2016-11" db="EMBL/GenBank/DDBJ databases">
        <authorList>
            <person name="Varghese N."/>
            <person name="Submissions S."/>
        </authorList>
    </citation>
    <scope>NUCLEOTIDE SEQUENCE [LARGE SCALE GENOMIC DNA]</scope>
    <source>
        <strain evidence="4">DSM 28223</strain>
    </source>
</reference>
<sequence length="531" mass="58411">SLSGPRVVEPDGRLCVSAMIRPRTPRRGARRTMELLALLKDEFGNAITIRIFGCDTTTEEFQELPQDFEFINHGILTRPEVAALLRSSDLFIDMSDYQAFGRTGLEAMACGTLSAVPNVGGGREYAVDGANGLIIDTLDVVGAFDYIAPLLRDREKLAVMKLRAIETASRYSPDRAAISELLTFAPALSERRATFPKPIRPRVAVLSDTSAPGRDDLPGRGNERLPGPLLQNGLQANWNIRISAAGNLPTPGSAEIAVVQGQVPRQLKDHFEAWQSAWRKAGGRLIYDIGNRPDIVINKPERMCAEAADVITITTGQNLPQDLESKATIVPSFLSRESWVLGDALRAPGSPLKIGYFGTKQNLPDIARIASDLKQVLEQSNAELEIVGPYQNTDPIVGKRVGFFKRRNDPALQHPEFLSWLQEIAQWDIVLVPERTLDPAYKFARSAALGAAVVCADSPDIRGLAKHEENCLLVPDKPGAWTSALRRLLEDHTLRQHLVYNALRTLQEGWIAEQNVDIYDAILKKALNGGH</sequence>
<accession>A0A1M5WFV0</accession>
<proteinExistence type="predicted"/>
<name>A0A1M5WFV0_9RHOB</name>
<dbReference type="OrthoDB" id="5490290at2"/>
<dbReference type="EMBL" id="FQWM01000011">
    <property type="protein sequence ID" value="SHH86330.1"/>
    <property type="molecule type" value="Genomic_DNA"/>
</dbReference>
<dbReference type="SUPFAM" id="SSF53756">
    <property type="entry name" value="UDP-Glycosyltransferase/glycogen phosphorylase"/>
    <property type="match status" value="2"/>
</dbReference>
<dbReference type="RefSeq" id="WP_131814616.1">
    <property type="nucleotide sequence ID" value="NZ_FQWM01000011.1"/>
</dbReference>
<feature type="domain" description="Glycosyl transferase family 1" evidence="2">
    <location>
        <begin position="25"/>
        <end position="164"/>
    </location>
</feature>
<feature type="non-terminal residue" evidence="3">
    <location>
        <position position="1"/>
    </location>
</feature>
<dbReference type="Gene3D" id="3.40.50.2000">
    <property type="entry name" value="Glycogen Phosphorylase B"/>
    <property type="match status" value="2"/>
</dbReference>
<evidence type="ECO:0000313" key="4">
    <source>
        <dbReference type="Proteomes" id="UP000184211"/>
    </source>
</evidence>
<evidence type="ECO:0000259" key="2">
    <source>
        <dbReference type="Pfam" id="PF00534"/>
    </source>
</evidence>
<dbReference type="Pfam" id="PF13692">
    <property type="entry name" value="Glyco_trans_1_4"/>
    <property type="match status" value="1"/>
</dbReference>
<evidence type="ECO:0000256" key="1">
    <source>
        <dbReference type="SAM" id="MobiDB-lite"/>
    </source>
</evidence>
<dbReference type="PANTHER" id="PTHR12526">
    <property type="entry name" value="GLYCOSYLTRANSFERASE"/>
    <property type="match status" value="1"/>
</dbReference>